<reference evidence="1 2" key="1">
    <citation type="submission" date="2017-02" db="EMBL/GenBank/DDBJ databases">
        <authorList>
            <person name="Peterson S.W."/>
        </authorList>
    </citation>
    <scope>NUCLEOTIDE SEQUENCE [LARGE SCALE GENOMIC DNA]</scope>
    <source>
        <strain evidence="2">type strain: NCCB 100098</strain>
    </source>
</reference>
<sequence>MVFYMSARFLLKKFLYLILLIPTLLQAAVDLELDISELSPESLTTMPPVLIGKNGEKIISDINFTNEKVLLNKIPAENEARRLLTATVDKYISKSNVIINKIMNNIIEIPNQVTKSKIIHKLKLNKSFLKNIFNDLYLKKTDMANVFYVTKFNNEAVVITQAELIGSELNIEFVMSNPDNILNTILNNEGAIKRASVENIRSIGRDVISNNPVIKKMKTYVVSSTLEANYRRLGFTEFTCL</sequence>
<dbReference type="AlphaFoldDB" id="A0A1T5I0J8"/>
<dbReference type="Proteomes" id="UP000189966">
    <property type="component" value="Unassembled WGS sequence"/>
</dbReference>
<organism evidence="1 2">
    <name type="scientific">Photobacterium piscicola</name>
    <dbReference type="NCBI Taxonomy" id="1378299"/>
    <lineage>
        <taxon>Bacteria</taxon>
        <taxon>Pseudomonadati</taxon>
        <taxon>Pseudomonadota</taxon>
        <taxon>Gammaproteobacteria</taxon>
        <taxon>Vibrionales</taxon>
        <taxon>Vibrionaceae</taxon>
        <taxon>Photobacterium</taxon>
    </lineage>
</organism>
<evidence type="ECO:0000313" key="1">
    <source>
        <dbReference type="EMBL" id="SKC32628.1"/>
    </source>
</evidence>
<accession>A0A1T5I0J8</accession>
<name>A0A1T5I0J8_9GAMM</name>
<protein>
    <submittedName>
        <fullName evidence="1">Uncharacterized protein</fullName>
    </submittedName>
</protein>
<proteinExistence type="predicted"/>
<gene>
    <name evidence="1" type="ORF">CZ809_02144</name>
</gene>
<dbReference type="EMBL" id="FUZI01000003">
    <property type="protein sequence ID" value="SKC32628.1"/>
    <property type="molecule type" value="Genomic_DNA"/>
</dbReference>
<evidence type="ECO:0000313" key="2">
    <source>
        <dbReference type="Proteomes" id="UP000189966"/>
    </source>
</evidence>